<reference evidence="2 3" key="1">
    <citation type="submission" date="2019-06" db="EMBL/GenBank/DDBJ databases">
        <title>Genomic Encyclopedia of Type Strains, Phase IV (KMG-V): Genome sequencing to study the core and pangenomes of soil and plant-associated prokaryotes.</title>
        <authorList>
            <person name="Whitman W."/>
        </authorList>
    </citation>
    <scope>NUCLEOTIDE SEQUENCE [LARGE SCALE GENOMIC DNA]</scope>
    <source>
        <strain evidence="2 3">BR 10355</strain>
    </source>
</reference>
<dbReference type="InterPro" id="IPR032774">
    <property type="entry name" value="WG_beta_rep"/>
</dbReference>
<protein>
    <submittedName>
        <fullName evidence="2">WG repeat protein</fullName>
    </submittedName>
</protein>
<dbReference type="AlphaFoldDB" id="A0A560LNH6"/>
<feature type="signal peptide" evidence="1">
    <location>
        <begin position="1"/>
        <end position="18"/>
    </location>
</feature>
<feature type="chain" id="PRO_5021764261" evidence="1">
    <location>
        <begin position="19"/>
        <end position="598"/>
    </location>
</feature>
<sequence length="598" mass="65296">MNTCFRLFACAVILIATAQNVAGQSSAPLPATIGSEAEADTLENLARKEGDALIPTCRFAAARCGYIDRHGTTVIAPQFDWGDRFVADRALVRGAGKYGMIDATGRYAIAPVYDSLSKLDHGLALALVEGRLGVIDENGGSVVPVEHGAIVRLSQDAFLAAEPPYVRMGGSFAWLDAYSIAHAPGKRWGIVARGGNWIVRPTFTQVSLLSHDLTGLFWAADGTHADARWQLMGLNGIPVNGELFDHVQQIQRGQDRAIVRRGNRWGAVNGRGEIVVALKFDWLGYFRDGWSPYRLAGREGRIDRDGNILSDAAAQPSISNSKLGATVNDKPLYFDQAGTRLLGADDQRCPDGRHLRFEQGHLTILAADDRPAPDIPFQYVQLACDAPSIVQHDAKWGFISIDGKLLADRYFDQADAFHGGIASIRDHGLWAVIGEDGSFLLGPLKLARGTFISGTGEYGIELEAGYRTLDKALVAELAKNPDILTRHLPQRPYWSEGLAARFDDSTSKWGFIDPTGKFVIAPQFDAVDSFRNGAAWAAFPDRREWCQIDKAGHIKPDTRCRCGQPLIIIEHYYPPPDACYDDGIRIVRGFPVVGGTAR</sequence>
<keyword evidence="3" id="KW-1185">Reference proteome</keyword>
<accession>A0A560LNH6</accession>
<comment type="caution">
    <text evidence="2">The sequence shown here is derived from an EMBL/GenBank/DDBJ whole genome shotgun (WGS) entry which is preliminary data.</text>
</comment>
<dbReference type="PANTHER" id="PTHR37841">
    <property type="entry name" value="GLR2918 PROTEIN"/>
    <property type="match status" value="1"/>
</dbReference>
<name>A0A560LNH6_9BRAD</name>
<dbReference type="OrthoDB" id="8176121at2"/>
<dbReference type="PANTHER" id="PTHR37841:SF1">
    <property type="entry name" value="DUF3298 DOMAIN-CONTAINING PROTEIN"/>
    <property type="match status" value="1"/>
</dbReference>
<dbReference type="RefSeq" id="WP_146987557.1">
    <property type="nucleotide sequence ID" value="NZ_VITY01000007.1"/>
</dbReference>
<keyword evidence="1" id="KW-0732">Signal</keyword>
<evidence type="ECO:0000256" key="1">
    <source>
        <dbReference type="SAM" id="SignalP"/>
    </source>
</evidence>
<dbReference type="EMBL" id="VITY01000007">
    <property type="protein sequence ID" value="TWB96822.1"/>
    <property type="molecule type" value="Genomic_DNA"/>
</dbReference>
<proteinExistence type="predicted"/>
<gene>
    <name evidence="2" type="ORF">FBZ93_10768</name>
</gene>
<organism evidence="2 3">
    <name type="scientific">Bradyrhizobium macuxiense</name>
    <dbReference type="NCBI Taxonomy" id="1755647"/>
    <lineage>
        <taxon>Bacteria</taxon>
        <taxon>Pseudomonadati</taxon>
        <taxon>Pseudomonadota</taxon>
        <taxon>Alphaproteobacteria</taxon>
        <taxon>Hyphomicrobiales</taxon>
        <taxon>Nitrobacteraceae</taxon>
        <taxon>Bradyrhizobium</taxon>
    </lineage>
</organism>
<evidence type="ECO:0000313" key="3">
    <source>
        <dbReference type="Proteomes" id="UP000321304"/>
    </source>
</evidence>
<dbReference type="Pfam" id="PF14903">
    <property type="entry name" value="WG_beta_rep"/>
    <property type="match status" value="4"/>
</dbReference>
<evidence type="ECO:0000313" key="2">
    <source>
        <dbReference type="EMBL" id="TWB96822.1"/>
    </source>
</evidence>
<dbReference type="Proteomes" id="UP000321304">
    <property type="component" value="Unassembled WGS sequence"/>
</dbReference>